<gene>
    <name evidence="2" type="ORF">SAMN05661086_03327</name>
</gene>
<dbReference type="STRING" id="37658.SAMN05661086_03327"/>
<evidence type="ECO:0000256" key="1">
    <source>
        <dbReference type="SAM" id="Phobius"/>
    </source>
</evidence>
<feature type="transmembrane region" description="Helical" evidence="1">
    <location>
        <begin position="7"/>
        <end position="25"/>
    </location>
</feature>
<dbReference type="EMBL" id="FOYZ01000017">
    <property type="protein sequence ID" value="SFS03600.1"/>
    <property type="molecule type" value="Genomic_DNA"/>
</dbReference>
<reference evidence="2 3" key="1">
    <citation type="submission" date="2016-10" db="EMBL/GenBank/DDBJ databases">
        <authorList>
            <person name="de Groot N.N."/>
        </authorList>
    </citation>
    <scope>NUCLEOTIDE SEQUENCE [LARGE SCALE GENOMIC DNA]</scope>
    <source>
        <strain evidence="2 3">743A</strain>
    </source>
</reference>
<name>A0A1I6LJY3_9FIRM</name>
<dbReference type="AlphaFoldDB" id="A0A1I6LJY3"/>
<keyword evidence="1" id="KW-0472">Membrane</keyword>
<evidence type="ECO:0000313" key="3">
    <source>
        <dbReference type="Proteomes" id="UP000199659"/>
    </source>
</evidence>
<evidence type="ECO:0000313" key="2">
    <source>
        <dbReference type="EMBL" id="SFS03600.1"/>
    </source>
</evidence>
<keyword evidence="3" id="KW-1185">Reference proteome</keyword>
<keyword evidence="1" id="KW-0812">Transmembrane</keyword>
<accession>A0A1I6LJY3</accession>
<keyword evidence="1" id="KW-1133">Transmembrane helix</keyword>
<dbReference type="Proteomes" id="UP000199659">
    <property type="component" value="Unassembled WGS sequence"/>
</dbReference>
<dbReference type="RefSeq" id="WP_092563352.1">
    <property type="nucleotide sequence ID" value="NZ_FOYZ01000017.1"/>
</dbReference>
<protein>
    <submittedName>
        <fullName evidence="2">Uncharacterized protein</fullName>
    </submittedName>
</protein>
<proteinExistence type="predicted"/>
<sequence>MSKKKKKVLSIVIGVIFLLILFFPYKHEILEDGNSDVYSSLTYKIVNWCHETDIQYGKEVYFETKVYFFPNNRKSNEKLKQEHYSNK</sequence>
<organism evidence="2 3">
    <name type="scientific">Anaeromicropila populeti</name>
    <dbReference type="NCBI Taxonomy" id="37658"/>
    <lineage>
        <taxon>Bacteria</taxon>
        <taxon>Bacillati</taxon>
        <taxon>Bacillota</taxon>
        <taxon>Clostridia</taxon>
        <taxon>Lachnospirales</taxon>
        <taxon>Lachnospiraceae</taxon>
        <taxon>Anaeromicropila</taxon>
    </lineage>
</organism>